<protein>
    <submittedName>
        <fullName evidence="9">Acyl-CoA dehydrogenase family protein</fullName>
    </submittedName>
</protein>
<feature type="domain" description="Acyl-CoA dehydrogenase/oxidase N-terminal" evidence="8">
    <location>
        <begin position="8"/>
        <end position="118"/>
    </location>
</feature>
<dbReference type="PANTHER" id="PTHR43884">
    <property type="entry name" value="ACYL-COA DEHYDROGENASE"/>
    <property type="match status" value="1"/>
</dbReference>
<evidence type="ECO:0000313" key="10">
    <source>
        <dbReference type="Proteomes" id="UP001164803"/>
    </source>
</evidence>
<dbReference type="PANTHER" id="PTHR43884:SF37">
    <property type="entry name" value="ACYL-COA DEHYDROGENASE"/>
    <property type="match status" value="1"/>
</dbReference>
<dbReference type="InterPro" id="IPR046373">
    <property type="entry name" value="Acyl-CoA_Oxase/DH_mid-dom_sf"/>
</dbReference>
<dbReference type="SUPFAM" id="SSF47203">
    <property type="entry name" value="Acyl-CoA dehydrogenase C-terminal domain-like"/>
    <property type="match status" value="1"/>
</dbReference>
<dbReference type="Gene3D" id="2.40.110.10">
    <property type="entry name" value="Butyryl-CoA Dehydrogenase, subunit A, domain 2"/>
    <property type="match status" value="1"/>
</dbReference>
<dbReference type="InterPro" id="IPR037069">
    <property type="entry name" value="AcylCoA_DH/ox_N_sf"/>
</dbReference>
<evidence type="ECO:0000256" key="2">
    <source>
        <dbReference type="ARBA" id="ARBA00009347"/>
    </source>
</evidence>
<dbReference type="Gene3D" id="1.20.140.10">
    <property type="entry name" value="Butyryl-CoA Dehydrogenase, subunit A, domain 3"/>
    <property type="match status" value="1"/>
</dbReference>
<evidence type="ECO:0000256" key="1">
    <source>
        <dbReference type="ARBA" id="ARBA00001974"/>
    </source>
</evidence>
<reference evidence="9" key="1">
    <citation type="submission" date="2022-08" db="EMBL/GenBank/DDBJ databases">
        <title>Alicyclobacillus dauci DSM2870, complete genome.</title>
        <authorList>
            <person name="Wang Q."/>
            <person name="Cai R."/>
            <person name="Wang Z."/>
        </authorList>
    </citation>
    <scope>NUCLEOTIDE SEQUENCE</scope>
    <source>
        <strain evidence="9">DSM 28700</strain>
    </source>
</reference>
<dbReference type="InterPro" id="IPR036250">
    <property type="entry name" value="AcylCo_DH-like_C"/>
</dbReference>
<dbReference type="Pfam" id="PF02771">
    <property type="entry name" value="Acyl-CoA_dh_N"/>
    <property type="match status" value="1"/>
</dbReference>
<gene>
    <name evidence="9" type="ORF">NZD86_19040</name>
</gene>
<feature type="domain" description="Acyl-CoA dehydrogenase/oxidase C-terminal" evidence="6">
    <location>
        <begin position="228"/>
        <end position="377"/>
    </location>
</feature>
<dbReference type="Proteomes" id="UP001164803">
    <property type="component" value="Chromosome"/>
</dbReference>
<dbReference type="Pfam" id="PF00441">
    <property type="entry name" value="Acyl-CoA_dh_1"/>
    <property type="match status" value="1"/>
</dbReference>
<keyword evidence="10" id="KW-1185">Reference proteome</keyword>
<evidence type="ECO:0000259" key="6">
    <source>
        <dbReference type="Pfam" id="PF00441"/>
    </source>
</evidence>
<evidence type="ECO:0000259" key="8">
    <source>
        <dbReference type="Pfam" id="PF02771"/>
    </source>
</evidence>
<dbReference type="InterPro" id="IPR009075">
    <property type="entry name" value="AcylCo_DH/oxidase_C"/>
</dbReference>
<dbReference type="SUPFAM" id="SSF56645">
    <property type="entry name" value="Acyl-CoA dehydrogenase NM domain-like"/>
    <property type="match status" value="1"/>
</dbReference>
<comment type="cofactor">
    <cofactor evidence="1 5">
        <name>FAD</name>
        <dbReference type="ChEBI" id="CHEBI:57692"/>
    </cofactor>
</comment>
<name>A0ABY6Z1A1_9BACL</name>
<dbReference type="EMBL" id="CP104064">
    <property type="protein sequence ID" value="WAH36303.1"/>
    <property type="molecule type" value="Genomic_DNA"/>
</dbReference>
<keyword evidence="4 5" id="KW-0274">FAD</keyword>
<feature type="domain" description="Acyl-CoA oxidase/dehydrogenase middle" evidence="7">
    <location>
        <begin position="123"/>
        <end position="215"/>
    </location>
</feature>
<evidence type="ECO:0000256" key="5">
    <source>
        <dbReference type="RuleBase" id="RU362125"/>
    </source>
</evidence>
<proteinExistence type="inferred from homology"/>
<dbReference type="InterPro" id="IPR009100">
    <property type="entry name" value="AcylCoA_DH/oxidase_NM_dom_sf"/>
</dbReference>
<evidence type="ECO:0000256" key="4">
    <source>
        <dbReference type="ARBA" id="ARBA00022827"/>
    </source>
</evidence>
<keyword evidence="5" id="KW-0560">Oxidoreductase</keyword>
<dbReference type="InterPro" id="IPR006091">
    <property type="entry name" value="Acyl-CoA_Oxase/DH_mid-dom"/>
</dbReference>
<evidence type="ECO:0000259" key="7">
    <source>
        <dbReference type="Pfam" id="PF02770"/>
    </source>
</evidence>
<keyword evidence="3 5" id="KW-0285">Flavoprotein</keyword>
<sequence>MIDFSFTGEQEAFRKVLRDFARSELIPSYTRWDRDAMFPRELWRRLGGIGVTGLRIPMAYGGGEVDCVTAGIAAEEISRGDFNLTYAVMLNSLIGEILTKHASAELKQTWLPALASGEKVLGIAITEPGAGSDAATLRTRAERRGDAYILSGEKSGISVATVADGFIVFARTGLEDGAKGVSAFLVPGDLPGVERKGYQDMGNVPIGRGSIYLDHVEVPAAYLIGEENKGFYQVMNGFDLSRILIALQCLGTAWQSLEETMEHVKTRYAFGQPLAKFEGVSFPIATHYTQMELVRWQCYRALWLRDQGKTHTKEAAMCKWLGPKVAADVIHECILLNGHYAYTKEMPLEQRLRDVIGLEIGDGTAQVQKIVIARELLGKEFKPY</sequence>
<comment type="similarity">
    <text evidence="2 5">Belongs to the acyl-CoA dehydrogenase family.</text>
</comment>
<organism evidence="9 10">
    <name type="scientific">Alicyclobacillus dauci</name>
    <dbReference type="NCBI Taxonomy" id="1475485"/>
    <lineage>
        <taxon>Bacteria</taxon>
        <taxon>Bacillati</taxon>
        <taxon>Bacillota</taxon>
        <taxon>Bacilli</taxon>
        <taxon>Bacillales</taxon>
        <taxon>Alicyclobacillaceae</taxon>
        <taxon>Alicyclobacillus</taxon>
    </lineage>
</organism>
<dbReference type="InterPro" id="IPR013786">
    <property type="entry name" value="AcylCoA_DH/ox_N"/>
</dbReference>
<evidence type="ECO:0000256" key="3">
    <source>
        <dbReference type="ARBA" id="ARBA00022630"/>
    </source>
</evidence>
<evidence type="ECO:0000313" key="9">
    <source>
        <dbReference type="EMBL" id="WAH36303.1"/>
    </source>
</evidence>
<dbReference type="Gene3D" id="1.10.540.10">
    <property type="entry name" value="Acyl-CoA dehydrogenase/oxidase, N-terminal domain"/>
    <property type="match status" value="1"/>
</dbReference>
<dbReference type="RefSeq" id="WP_268043628.1">
    <property type="nucleotide sequence ID" value="NZ_CP104064.1"/>
</dbReference>
<accession>A0ABY6Z1A1</accession>
<dbReference type="Pfam" id="PF02770">
    <property type="entry name" value="Acyl-CoA_dh_M"/>
    <property type="match status" value="1"/>
</dbReference>